<organism evidence="2 3">
    <name type="scientific">Pseudochelatococcus lubricantis</name>
    <dbReference type="NCBI Taxonomy" id="1538102"/>
    <lineage>
        <taxon>Bacteria</taxon>
        <taxon>Pseudomonadati</taxon>
        <taxon>Pseudomonadota</taxon>
        <taxon>Alphaproteobacteria</taxon>
        <taxon>Hyphomicrobiales</taxon>
        <taxon>Chelatococcaceae</taxon>
        <taxon>Pseudochelatococcus</taxon>
    </lineage>
</organism>
<comment type="caution">
    <text evidence="2">The sequence shown here is derived from an EMBL/GenBank/DDBJ whole genome shotgun (WGS) entry which is preliminary data.</text>
</comment>
<evidence type="ECO:0000256" key="1">
    <source>
        <dbReference type="SAM" id="MobiDB-lite"/>
    </source>
</evidence>
<evidence type="ECO:0000313" key="2">
    <source>
        <dbReference type="EMBL" id="NIJ59742.1"/>
    </source>
</evidence>
<keyword evidence="3" id="KW-1185">Reference proteome</keyword>
<proteinExistence type="predicted"/>
<reference evidence="2 3" key="1">
    <citation type="submission" date="2020-03" db="EMBL/GenBank/DDBJ databases">
        <title>Genomic Encyclopedia of Type Strains, Phase IV (KMG-IV): sequencing the most valuable type-strain genomes for metagenomic binning, comparative biology and taxonomic classification.</title>
        <authorList>
            <person name="Goeker M."/>
        </authorList>
    </citation>
    <scope>NUCLEOTIDE SEQUENCE [LARGE SCALE GENOMIC DNA]</scope>
    <source>
        <strain evidence="2 3">DSM 103870</strain>
    </source>
</reference>
<protein>
    <submittedName>
        <fullName evidence="2">Uncharacterized protein</fullName>
    </submittedName>
</protein>
<dbReference type="Proteomes" id="UP001429580">
    <property type="component" value="Unassembled WGS sequence"/>
</dbReference>
<feature type="region of interest" description="Disordered" evidence="1">
    <location>
        <begin position="1"/>
        <end position="22"/>
    </location>
</feature>
<dbReference type="EMBL" id="JAASQI010000010">
    <property type="protein sequence ID" value="NIJ59742.1"/>
    <property type="molecule type" value="Genomic_DNA"/>
</dbReference>
<name>A0ABX0V478_9HYPH</name>
<accession>A0ABX0V478</accession>
<evidence type="ECO:0000313" key="3">
    <source>
        <dbReference type="Proteomes" id="UP001429580"/>
    </source>
</evidence>
<sequence>MTDPMTDPAPDPSFGPAPASDAAVEAVARAGYEQCHPDDSFADLIRRARFSKDDRGLLRQWRDYGRALLSHGDGCAPPVSSRR</sequence>
<gene>
    <name evidence="2" type="ORF">FHS82_003603</name>
</gene>